<proteinExistence type="predicted"/>
<reference evidence="2 3" key="1">
    <citation type="submission" date="2019-03" db="EMBL/GenBank/DDBJ databases">
        <title>Bradyrhizobium diversity isolated from nodules of Chamaecrista fasciculata.</title>
        <authorList>
            <person name="Klepa M.S."/>
            <person name="Urquiaga M.O."/>
            <person name="Hungria M."/>
            <person name="Delamuta J.R."/>
        </authorList>
    </citation>
    <scope>NUCLEOTIDE SEQUENCE [LARGE SCALE GENOMIC DNA]</scope>
    <source>
        <strain evidence="2 3">CNPSo 3448</strain>
    </source>
</reference>
<feature type="region of interest" description="Disordered" evidence="1">
    <location>
        <begin position="278"/>
        <end position="315"/>
    </location>
</feature>
<sequence length="315" mass="32970">MSDTCHFVPSCSPPAAIARNVLERSASGWLLSLGLIGILAVSTESADAASGRPDAVTSASLASSVIAQNSVGYSQAYPAGAPKTSSWCNGASKPENGEPPADFTAVTGMASVFPKFGANTPNKDGKILVANGKTYVRLRSTKEWILVQDQTENEIVGAHFDAMVPKNVAVQMKIEVQTDGGTLVDGPPPGRNDLMWLVRRGGFAAGAVDSVYVQIDMKTTDPEMKVVANVGADWWRSPDSPHNGANNRGAGNSNWVELSADWSTLYFFSGSTAQFVADPPPPLAESPLPATAAGTQRTAAGPSPCLRTLTPRQAP</sequence>
<protein>
    <submittedName>
        <fullName evidence="2">Uncharacterized protein</fullName>
    </submittedName>
</protein>
<evidence type="ECO:0000256" key="1">
    <source>
        <dbReference type="SAM" id="MobiDB-lite"/>
    </source>
</evidence>
<dbReference type="Proteomes" id="UP000297966">
    <property type="component" value="Unassembled WGS sequence"/>
</dbReference>
<comment type="caution">
    <text evidence="2">The sequence shown here is derived from an EMBL/GenBank/DDBJ whole genome shotgun (WGS) entry which is preliminary data.</text>
</comment>
<keyword evidence="3" id="KW-1185">Reference proteome</keyword>
<evidence type="ECO:0000313" key="3">
    <source>
        <dbReference type="Proteomes" id="UP000297966"/>
    </source>
</evidence>
<dbReference type="EMBL" id="SPQT01000001">
    <property type="protein sequence ID" value="TFV51401.1"/>
    <property type="molecule type" value="Genomic_DNA"/>
</dbReference>
<gene>
    <name evidence="2" type="ORF">E4K65_04950</name>
</gene>
<name>A0A4Y9M8P2_9BRAD</name>
<evidence type="ECO:0000313" key="2">
    <source>
        <dbReference type="EMBL" id="TFV51401.1"/>
    </source>
</evidence>
<organism evidence="2 3">
    <name type="scientific">Bradyrhizobium niftali</name>
    <dbReference type="NCBI Taxonomy" id="2560055"/>
    <lineage>
        <taxon>Bacteria</taxon>
        <taxon>Pseudomonadati</taxon>
        <taxon>Pseudomonadota</taxon>
        <taxon>Alphaproteobacteria</taxon>
        <taxon>Hyphomicrobiales</taxon>
        <taxon>Nitrobacteraceae</taxon>
        <taxon>Bradyrhizobium</taxon>
    </lineage>
</organism>
<dbReference type="OrthoDB" id="8143000at2"/>
<dbReference type="AlphaFoldDB" id="A0A4Y9M8P2"/>
<dbReference type="RefSeq" id="WP_135173143.1">
    <property type="nucleotide sequence ID" value="NZ_SPQT01000001.1"/>
</dbReference>
<accession>A0A4Y9M8P2</accession>
<feature type="compositionally biased region" description="Low complexity" evidence="1">
    <location>
        <begin position="285"/>
        <end position="301"/>
    </location>
</feature>